<evidence type="ECO:0000313" key="2">
    <source>
        <dbReference type="EMBL" id="PLB42543.1"/>
    </source>
</evidence>
<name>A0A2I2FPJ8_ASPCN</name>
<dbReference type="Proteomes" id="UP000234585">
    <property type="component" value="Unassembled WGS sequence"/>
</dbReference>
<keyword evidence="1" id="KW-1133">Transmembrane helix</keyword>
<evidence type="ECO:0000256" key="1">
    <source>
        <dbReference type="SAM" id="Phobius"/>
    </source>
</evidence>
<dbReference type="OrthoDB" id="1923844at2759"/>
<keyword evidence="1" id="KW-0472">Membrane</keyword>
<organism evidence="2 3">
    <name type="scientific">Aspergillus candidus</name>
    <dbReference type="NCBI Taxonomy" id="41067"/>
    <lineage>
        <taxon>Eukaryota</taxon>
        <taxon>Fungi</taxon>
        <taxon>Dikarya</taxon>
        <taxon>Ascomycota</taxon>
        <taxon>Pezizomycotina</taxon>
        <taxon>Eurotiomycetes</taxon>
        <taxon>Eurotiomycetidae</taxon>
        <taxon>Eurotiales</taxon>
        <taxon>Aspergillaceae</taxon>
        <taxon>Aspergillus</taxon>
        <taxon>Aspergillus subgen. Circumdati</taxon>
    </lineage>
</organism>
<gene>
    <name evidence="2" type="ORF">BDW47DRAFT_97371</name>
</gene>
<keyword evidence="3" id="KW-1185">Reference proteome</keyword>
<evidence type="ECO:0000313" key="3">
    <source>
        <dbReference type="Proteomes" id="UP000234585"/>
    </source>
</evidence>
<protein>
    <submittedName>
        <fullName evidence="2">Uncharacterized protein</fullName>
    </submittedName>
</protein>
<dbReference type="GeneID" id="36527573"/>
<sequence length="59" mass="6661">MTLADLPGQGISRVKDRPRVLFFGAYLAHCSMVQPLSILLARRTRKCRAFSQTAKNVRN</sequence>
<dbReference type="RefSeq" id="XP_024676555.1">
    <property type="nucleotide sequence ID" value="XM_024820413.1"/>
</dbReference>
<dbReference type="EMBL" id="KZ559117">
    <property type="protein sequence ID" value="PLB42543.1"/>
    <property type="molecule type" value="Genomic_DNA"/>
</dbReference>
<proteinExistence type="predicted"/>
<reference evidence="2 3" key="1">
    <citation type="submission" date="2017-12" db="EMBL/GenBank/DDBJ databases">
        <authorList>
            <consortium name="DOE Joint Genome Institute"/>
            <person name="Haridas S."/>
            <person name="Kjaerbolling I."/>
            <person name="Vesth T.C."/>
            <person name="Frisvad J.C."/>
            <person name="Nybo J.L."/>
            <person name="Theobald S."/>
            <person name="Kuo A."/>
            <person name="Bowyer P."/>
            <person name="Matsuda Y."/>
            <person name="Mondo S."/>
            <person name="Lyhne E.K."/>
            <person name="Kogle M.E."/>
            <person name="Clum A."/>
            <person name="Lipzen A."/>
            <person name="Salamov A."/>
            <person name="Ngan C.Y."/>
            <person name="Daum C."/>
            <person name="Chiniquy J."/>
            <person name="Barry K."/>
            <person name="LaButti K."/>
            <person name="Simmons B.A."/>
            <person name="Magnuson J.K."/>
            <person name="Mortensen U.H."/>
            <person name="Larsen T.O."/>
            <person name="Grigoriev I.V."/>
            <person name="Baker S.E."/>
            <person name="Andersen M.R."/>
            <person name="Nordberg H.P."/>
            <person name="Cantor M.N."/>
            <person name="Hua S.X."/>
        </authorList>
    </citation>
    <scope>NUCLEOTIDE SEQUENCE [LARGE SCALE GENOMIC DNA]</scope>
    <source>
        <strain evidence="2 3">CBS 102.13</strain>
    </source>
</reference>
<keyword evidence="1" id="KW-0812">Transmembrane</keyword>
<dbReference type="AlphaFoldDB" id="A0A2I2FPJ8"/>
<feature type="transmembrane region" description="Helical" evidence="1">
    <location>
        <begin position="20"/>
        <end position="41"/>
    </location>
</feature>
<accession>A0A2I2FPJ8</accession>